<dbReference type="EMBL" id="CP030085">
    <property type="protein sequence ID" value="AWW49784.1"/>
    <property type="molecule type" value="Genomic_DNA"/>
</dbReference>
<evidence type="ECO:0000313" key="4">
    <source>
        <dbReference type="EMBL" id="MBT8590565.1"/>
    </source>
</evidence>
<evidence type="ECO:0000313" key="3">
    <source>
        <dbReference type="EMBL" id="AWW49784.1"/>
    </source>
</evidence>
<reference evidence="4" key="3">
    <citation type="journal article" date="2021" name="Genome Biol. Evol.">
        <title>Continental-Scale Gene Flow Prevents Allopatric Divergence of Pelagic Freshwater Bacteria.</title>
        <authorList>
            <person name="Hoetzinger M."/>
            <person name="Pitt A."/>
            <person name="Huemer A."/>
            <person name="Hahn M.W."/>
        </authorList>
    </citation>
    <scope>NUCLEOTIDE SEQUENCE</scope>
    <source>
        <strain evidence="4">AP-YLGG-20-G6</strain>
    </source>
</reference>
<dbReference type="InterPro" id="IPR010131">
    <property type="entry name" value="MdtP/NodT-like"/>
</dbReference>
<dbReference type="PANTHER" id="PTHR30203">
    <property type="entry name" value="OUTER MEMBRANE CATION EFFLUX PROTEIN"/>
    <property type="match status" value="1"/>
</dbReference>
<evidence type="ECO:0000313" key="5">
    <source>
        <dbReference type="Proteomes" id="UP000248592"/>
    </source>
</evidence>
<keyword evidence="2" id="KW-0732">Signal</keyword>
<sequence length="407" mass="44813">MKKISISIYSFLFTSFFVTGVQAQSLPPFKVDNTQYRSVSLGNYLSELNEENANLKIRRLNIASADANAKDAGMPYLSPILTYARGSMYTQAPYAGYTNPASNTLGAMVTIEGWGKRSAREAQAQADAKRKLAEMITEGKAIETEAMFNYIDALRTKLLWQSYQEAIDALNQYRASGSTQAAEFIAAQKVLANDLKYYSYGMANFVGKTGSELIMPVGTLNIEAKNFKVEDLIARAQENRADIASGQAAVESAAANLEVVKASKNIDFLPGVYYTQTPSYASSGINYGTQQAFSFLLNVPLGNGFLMNSDVTTAANSQAELEVSLMATKAKIVTEINQTYLQYQSAKERLEAATKAYNQAKMSKNNIQGILRFRDAEYELFDARTVHAKTLILLERLSGNFEVPNLH</sequence>
<name>A0A2Z4JSG1_9BURK</name>
<reference evidence="3" key="2">
    <citation type="journal article" date="2019" name="Int. J. Syst. Evol. Microbiol.">
        <title>Polynucleobacter paneuropaeus sp. nov., characterized by six strains isolated from freshwater lakes located along a 3000 km north-south cross-section across Europe.</title>
        <authorList>
            <person name="Hoetzinger M."/>
            <person name="Schmidt J."/>
            <person name="Pitt A."/>
            <person name="Koll U."/>
            <person name="Lang E."/>
            <person name="Hahn M.W."/>
        </authorList>
    </citation>
    <scope>NUCLEOTIDE SEQUENCE</scope>
    <source>
        <strain evidence="3">MG-25-Pas1-D2</strain>
    </source>
</reference>
<dbReference type="EMBL" id="JAANGI010000001">
    <property type="protein sequence ID" value="MBT8590565.1"/>
    <property type="molecule type" value="Genomic_DNA"/>
</dbReference>
<dbReference type="SUPFAM" id="SSF56954">
    <property type="entry name" value="Outer membrane efflux proteins (OEP)"/>
    <property type="match status" value="1"/>
</dbReference>
<evidence type="ECO:0000256" key="1">
    <source>
        <dbReference type="SAM" id="Coils"/>
    </source>
</evidence>
<reference evidence="5" key="1">
    <citation type="submission" date="2018-06" db="EMBL/GenBank/DDBJ databases">
        <title>Description of a new Polynucleobacter species.</title>
        <authorList>
            <person name="Hahn M.W."/>
        </authorList>
    </citation>
    <scope>NUCLEOTIDE SEQUENCE [LARGE SCALE GENOMIC DNA]</scope>
    <source>
        <strain evidence="5">MG-25-Pas1-D2</strain>
    </source>
</reference>
<dbReference type="Gene3D" id="1.20.1600.10">
    <property type="entry name" value="Outer membrane efflux proteins (OEP)"/>
    <property type="match status" value="1"/>
</dbReference>
<feature type="signal peptide" evidence="2">
    <location>
        <begin position="1"/>
        <end position="23"/>
    </location>
</feature>
<organism evidence="3 5">
    <name type="scientific">Polynucleobacter paneuropaeus</name>
    <dbReference type="NCBI Taxonomy" id="2527775"/>
    <lineage>
        <taxon>Bacteria</taxon>
        <taxon>Pseudomonadati</taxon>
        <taxon>Pseudomonadota</taxon>
        <taxon>Betaproteobacteria</taxon>
        <taxon>Burkholderiales</taxon>
        <taxon>Burkholderiaceae</taxon>
        <taxon>Polynucleobacter</taxon>
    </lineage>
</organism>
<feature type="chain" id="PRO_5042702842" evidence="2">
    <location>
        <begin position="24"/>
        <end position="407"/>
    </location>
</feature>
<evidence type="ECO:0000256" key="2">
    <source>
        <dbReference type="SAM" id="SignalP"/>
    </source>
</evidence>
<gene>
    <name evidence="4" type="ORF">G6693_01340</name>
    <name evidence="3" type="ORF">Pas1_04975</name>
</gene>
<keyword evidence="1" id="KW-0175">Coiled coil</keyword>
<dbReference type="Proteomes" id="UP000762271">
    <property type="component" value="Unassembled WGS sequence"/>
</dbReference>
<dbReference type="Proteomes" id="UP000248592">
    <property type="component" value="Chromosome"/>
</dbReference>
<proteinExistence type="predicted"/>
<accession>A0A2Z4JSG1</accession>
<protein>
    <submittedName>
        <fullName evidence="4">TolC family protein</fullName>
    </submittedName>
</protein>
<feature type="coiled-coil region" evidence="1">
    <location>
        <begin position="336"/>
        <end position="363"/>
    </location>
</feature>
<dbReference type="GO" id="GO:0015562">
    <property type="term" value="F:efflux transmembrane transporter activity"/>
    <property type="evidence" value="ECO:0007669"/>
    <property type="project" value="InterPro"/>
</dbReference>
<dbReference type="AlphaFoldDB" id="A0A2Z4JSG1"/>
<dbReference type="RefSeq" id="WP_112209209.1">
    <property type="nucleotide sequence ID" value="NZ_CBCSBS010000001.1"/>
</dbReference>